<sequence length="346" mass="39388">MTKVKLHEVKCDNRRLLSWHGVFILQQYDIDFRWSAWSEFLPCSRSCGIGIKRRYRTCYRFGRHPTPVDGELCRGDAEHYHTCNIQECPEGSLDFRRLQCAFFNGLSHNNRKHSWKPFITDQLSPRSRPLLHPCSLVCSAVGVAGLVVKFTSQVVDGTSCNQGNRRQVCVKGQCQTLGCDQDLASSAAYDRCGVCDGDGTSCDVISSSISQILHSGYRTLLEIEAGSRNIHIRQTSGPEATVGQVKPIIELLGQVKPIIETLGRFKSISRYYDKIKFNNEILGQSKSTVEILGQVKSLSRYWDKLSSTTRHRHRSSPLSRYWDKSSPLSRYWVEIKFYVKKIRINS</sequence>
<dbReference type="PRINTS" id="PR01857">
    <property type="entry name" value="ADAMTSFAMILY"/>
</dbReference>
<feature type="domain" description="ADAMTS/ADAMTS-like cysteine-rich" evidence="5">
    <location>
        <begin position="134"/>
        <end position="202"/>
    </location>
</feature>
<dbReference type="Gene3D" id="2.60.120.830">
    <property type="match status" value="1"/>
</dbReference>
<dbReference type="InterPro" id="IPR045371">
    <property type="entry name" value="ADAMTS_CR_3"/>
</dbReference>
<dbReference type="GO" id="GO:0030198">
    <property type="term" value="P:extracellular matrix organization"/>
    <property type="evidence" value="ECO:0007669"/>
    <property type="project" value="InterPro"/>
</dbReference>
<feature type="disulfide bond" evidence="4">
    <location>
        <begin position="43"/>
        <end position="83"/>
    </location>
</feature>
<evidence type="ECO:0000256" key="1">
    <source>
        <dbReference type="ARBA" id="ARBA00004613"/>
    </source>
</evidence>
<dbReference type="PANTHER" id="PTHR13723">
    <property type="entry name" value="ADAMTS A DISINTEGRIN AND METALLOPROTEASE WITH THROMBOSPONDIN MOTIFS PROTEASE"/>
    <property type="match status" value="1"/>
</dbReference>
<accession>A0A210R1U4</accession>
<dbReference type="GO" id="GO:0005576">
    <property type="term" value="C:extracellular region"/>
    <property type="evidence" value="ECO:0007669"/>
    <property type="project" value="UniProtKB-SubCell"/>
</dbReference>
<evidence type="ECO:0000313" key="7">
    <source>
        <dbReference type="Proteomes" id="UP000242188"/>
    </source>
</evidence>
<keyword evidence="6" id="KW-0401">Integrin</keyword>
<evidence type="ECO:0000313" key="6">
    <source>
        <dbReference type="EMBL" id="OWF54916.1"/>
    </source>
</evidence>
<protein>
    <submittedName>
        <fullName evidence="6">A disintegrin and metalloproteinase with thrombospondin motifs 14</fullName>
    </submittedName>
</protein>
<dbReference type="GO" id="GO:0004222">
    <property type="term" value="F:metalloendopeptidase activity"/>
    <property type="evidence" value="ECO:0007669"/>
    <property type="project" value="TreeGrafter"/>
</dbReference>
<dbReference type="Proteomes" id="UP000242188">
    <property type="component" value="Unassembled WGS sequence"/>
</dbReference>
<dbReference type="FunFam" id="2.20.100.10:FF:000001">
    <property type="entry name" value="semaphorin-5A isoform X1"/>
    <property type="match status" value="1"/>
</dbReference>
<dbReference type="GO" id="GO:0007229">
    <property type="term" value="P:integrin-mediated signaling pathway"/>
    <property type="evidence" value="ECO:0007669"/>
    <property type="project" value="UniProtKB-KW"/>
</dbReference>
<name>A0A210R1U4_MIZYE</name>
<proteinExistence type="predicted"/>
<dbReference type="InterPro" id="IPR000884">
    <property type="entry name" value="TSP1_rpt"/>
</dbReference>
<keyword evidence="7" id="KW-1185">Reference proteome</keyword>
<dbReference type="GO" id="GO:0006508">
    <property type="term" value="P:proteolysis"/>
    <property type="evidence" value="ECO:0007669"/>
    <property type="project" value="TreeGrafter"/>
</dbReference>
<gene>
    <name evidence="6" type="ORF">KP79_PYT03874</name>
</gene>
<comment type="subcellular location">
    <subcellularLocation>
        <location evidence="1">Secreted</location>
    </subcellularLocation>
</comment>
<dbReference type="SMART" id="SM00209">
    <property type="entry name" value="TSP1"/>
    <property type="match status" value="1"/>
</dbReference>
<dbReference type="PROSITE" id="PS50092">
    <property type="entry name" value="TSP1"/>
    <property type="match status" value="1"/>
</dbReference>
<evidence type="ECO:0000259" key="5">
    <source>
        <dbReference type="Pfam" id="PF19236"/>
    </source>
</evidence>
<evidence type="ECO:0000256" key="3">
    <source>
        <dbReference type="ARBA" id="ARBA00023157"/>
    </source>
</evidence>
<dbReference type="GO" id="GO:0031012">
    <property type="term" value="C:extracellular matrix"/>
    <property type="evidence" value="ECO:0007669"/>
    <property type="project" value="TreeGrafter"/>
</dbReference>
<dbReference type="Pfam" id="PF19236">
    <property type="entry name" value="ADAMTS_CR_3"/>
    <property type="match status" value="1"/>
</dbReference>
<organism evidence="6 7">
    <name type="scientific">Mizuhopecten yessoensis</name>
    <name type="common">Japanese scallop</name>
    <name type="synonym">Patinopecten yessoensis</name>
    <dbReference type="NCBI Taxonomy" id="6573"/>
    <lineage>
        <taxon>Eukaryota</taxon>
        <taxon>Metazoa</taxon>
        <taxon>Spiralia</taxon>
        <taxon>Lophotrochozoa</taxon>
        <taxon>Mollusca</taxon>
        <taxon>Bivalvia</taxon>
        <taxon>Autobranchia</taxon>
        <taxon>Pteriomorphia</taxon>
        <taxon>Pectinida</taxon>
        <taxon>Pectinoidea</taxon>
        <taxon>Pectinidae</taxon>
        <taxon>Mizuhopecten</taxon>
    </lineage>
</organism>
<feature type="disulfide bond" evidence="4">
    <location>
        <begin position="47"/>
        <end position="88"/>
    </location>
</feature>
<dbReference type="SUPFAM" id="SSF82895">
    <property type="entry name" value="TSP-1 type 1 repeat"/>
    <property type="match status" value="1"/>
</dbReference>
<dbReference type="EMBL" id="NEDP02000837">
    <property type="protein sequence ID" value="OWF54916.1"/>
    <property type="molecule type" value="Genomic_DNA"/>
</dbReference>
<dbReference type="OrthoDB" id="6149464at2759"/>
<reference evidence="6 7" key="1">
    <citation type="journal article" date="2017" name="Nat. Ecol. Evol.">
        <title>Scallop genome provides insights into evolution of bilaterian karyotype and development.</title>
        <authorList>
            <person name="Wang S."/>
            <person name="Zhang J."/>
            <person name="Jiao W."/>
            <person name="Li J."/>
            <person name="Xun X."/>
            <person name="Sun Y."/>
            <person name="Guo X."/>
            <person name="Huan P."/>
            <person name="Dong B."/>
            <person name="Zhang L."/>
            <person name="Hu X."/>
            <person name="Sun X."/>
            <person name="Wang J."/>
            <person name="Zhao C."/>
            <person name="Wang Y."/>
            <person name="Wang D."/>
            <person name="Huang X."/>
            <person name="Wang R."/>
            <person name="Lv J."/>
            <person name="Li Y."/>
            <person name="Zhang Z."/>
            <person name="Liu B."/>
            <person name="Lu W."/>
            <person name="Hui Y."/>
            <person name="Liang J."/>
            <person name="Zhou Z."/>
            <person name="Hou R."/>
            <person name="Li X."/>
            <person name="Liu Y."/>
            <person name="Li H."/>
            <person name="Ning X."/>
            <person name="Lin Y."/>
            <person name="Zhao L."/>
            <person name="Xing Q."/>
            <person name="Dou J."/>
            <person name="Li Y."/>
            <person name="Mao J."/>
            <person name="Guo H."/>
            <person name="Dou H."/>
            <person name="Li T."/>
            <person name="Mu C."/>
            <person name="Jiang W."/>
            <person name="Fu Q."/>
            <person name="Fu X."/>
            <person name="Miao Y."/>
            <person name="Liu J."/>
            <person name="Yu Q."/>
            <person name="Li R."/>
            <person name="Liao H."/>
            <person name="Li X."/>
            <person name="Kong Y."/>
            <person name="Jiang Z."/>
            <person name="Chourrout D."/>
            <person name="Li R."/>
            <person name="Bao Z."/>
        </authorList>
    </citation>
    <scope>NUCLEOTIDE SEQUENCE [LARGE SCALE GENOMIC DNA]</scope>
    <source>
        <strain evidence="6 7">PY_sf001</strain>
    </source>
</reference>
<keyword evidence="3 4" id="KW-1015">Disulfide bond</keyword>
<dbReference type="Pfam" id="PF00090">
    <property type="entry name" value="TSP_1"/>
    <property type="match status" value="1"/>
</dbReference>
<evidence type="ECO:0000256" key="4">
    <source>
        <dbReference type="PIRSR" id="PIRSR613273-3"/>
    </source>
</evidence>
<dbReference type="PANTHER" id="PTHR13723:SF200">
    <property type="entry name" value="ADAM METALLOPEPTIDASE WITH THROMBOSPONDIN TYPE 1 MOTIF B, ISOFORM B"/>
    <property type="match status" value="1"/>
</dbReference>
<dbReference type="InterPro" id="IPR050439">
    <property type="entry name" value="ADAMTS_ADAMTS-like"/>
</dbReference>
<comment type="caution">
    <text evidence="6">The sequence shown here is derived from an EMBL/GenBank/DDBJ whole genome shotgun (WGS) entry which is preliminary data.</text>
</comment>
<dbReference type="InterPro" id="IPR036383">
    <property type="entry name" value="TSP1_rpt_sf"/>
</dbReference>
<dbReference type="InterPro" id="IPR013273">
    <property type="entry name" value="ADAMTS/ADAMTS-like"/>
</dbReference>
<keyword evidence="2" id="KW-0964">Secreted</keyword>
<dbReference type="Gene3D" id="2.20.100.10">
    <property type="entry name" value="Thrombospondin type-1 (TSP1) repeat"/>
    <property type="match status" value="1"/>
</dbReference>
<dbReference type="AlphaFoldDB" id="A0A210R1U4"/>
<feature type="disulfide bond" evidence="4">
    <location>
        <begin position="58"/>
        <end position="73"/>
    </location>
</feature>
<evidence type="ECO:0000256" key="2">
    <source>
        <dbReference type="ARBA" id="ARBA00022525"/>
    </source>
</evidence>